<dbReference type="Proteomes" id="UP001055712">
    <property type="component" value="Unassembled WGS sequence"/>
</dbReference>
<dbReference type="OrthoDB" id="515277at2759"/>
<dbReference type="PANTHER" id="PTHR47027">
    <property type="entry name" value="REVERSE TRANSCRIPTASE DOMAIN-CONTAINING PROTEIN"/>
    <property type="match status" value="1"/>
</dbReference>
<comment type="caution">
    <text evidence="2">The sequence shown here is derived from an EMBL/GenBank/DDBJ whole genome shotgun (WGS) entry which is preliminary data.</text>
</comment>
<feature type="domain" description="Reverse transcriptase" evidence="1">
    <location>
        <begin position="202"/>
        <end position="505"/>
    </location>
</feature>
<dbReference type="PROSITE" id="PS50878">
    <property type="entry name" value="RT_POL"/>
    <property type="match status" value="1"/>
</dbReference>
<dbReference type="InterPro" id="IPR000477">
    <property type="entry name" value="RT_dom"/>
</dbReference>
<sequence>MTDDGTLPRRSMDPMLSGHGRELLSFCQATGLRMCNGRVAGDVPAQPASRGQRGTALSVVDYFLACPQLCPLLHSLSVSPTPTRGSDHCHLRLDISLTAQAGQAPPPAPAAPTNDLPPEYTIVAHLLPQVKAFMQSQDVAAELQAITEAAGVAGNVADVQTAALDLQRVVCSALEAAGMWRRRQQPGPQHRRGLHPKRSVALTQLRRRHRAAARRQAWAEVTRLSTQYRRLLQQERRQRQHGQRQRLAHLLQHDPASFFARFRTPRARASLDRRIADWTELAGMRAEGQFGFRCNRSCAQAALVLRATIERCRSRRQPLYAAFVDFQKAYDAVPRHLLWAKLEAAGLQGWCLRAVQALYADVPVCVRTADGCTDMFQSQLGLKQGCPLSPNLFGLYVDDLPAAVAADAAADLPRLGDGSAVPSLMYADDLTCLATSPSGLQHQINKLDSYAAAWGLAINVQKTKMVVFHGQRRRTATPTDVAVPLTTSGAAIEAVDEFRYLGIHFHGSLAFATAATARAAAANRAMHAMRCRCAELGLQGAKLQMQMFHTMVLPVLSYGAEVWSPQLIAAGSQCAATRVQRAFLRHLLGVRQSTPSLVLLAETGQRPLLARWAAQLGRFWNTVLAADETTLVMRALRDSCALAGEAGAAALPQQPWAGQVAAALQAYGVDVDLHRPQPVTVACITNNAATLFRQQLSSAQGTRIHAYNAATGAAAADGMPGYLASLQHRAKWRALAQLRTGSHWLAEETGRWQQQPRAERACSCCAAAGEQHVEDVEHAVLVCPRAAHLRGRYPSLFTPAHTHSVHSFLSLPEPHLLASYCRALYCLHTTLT</sequence>
<dbReference type="EMBL" id="SIDB01000012">
    <property type="protein sequence ID" value="KAI3424825.1"/>
    <property type="molecule type" value="Genomic_DNA"/>
</dbReference>
<evidence type="ECO:0000313" key="2">
    <source>
        <dbReference type="EMBL" id="KAI3424825.1"/>
    </source>
</evidence>
<dbReference type="Pfam" id="PF00078">
    <property type="entry name" value="RVT_1"/>
    <property type="match status" value="1"/>
</dbReference>
<organism evidence="2 3">
    <name type="scientific">Chlorella vulgaris</name>
    <name type="common">Green alga</name>
    <dbReference type="NCBI Taxonomy" id="3077"/>
    <lineage>
        <taxon>Eukaryota</taxon>
        <taxon>Viridiplantae</taxon>
        <taxon>Chlorophyta</taxon>
        <taxon>core chlorophytes</taxon>
        <taxon>Trebouxiophyceae</taxon>
        <taxon>Chlorellales</taxon>
        <taxon>Chlorellaceae</taxon>
        <taxon>Chlorella clade</taxon>
        <taxon>Chlorella</taxon>
    </lineage>
</organism>
<proteinExistence type="predicted"/>
<reference evidence="2" key="2">
    <citation type="submission" date="2020-11" db="EMBL/GenBank/DDBJ databases">
        <authorList>
            <person name="Cecchin M."/>
            <person name="Marcolungo L."/>
            <person name="Rossato M."/>
            <person name="Girolomoni L."/>
            <person name="Cosentino E."/>
            <person name="Cuine S."/>
            <person name="Li-Beisson Y."/>
            <person name="Delledonne M."/>
            <person name="Ballottari M."/>
        </authorList>
    </citation>
    <scope>NUCLEOTIDE SEQUENCE</scope>
    <source>
        <strain evidence="2">211/11P</strain>
        <tissue evidence="2">Whole cell</tissue>
    </source>
</reference>
<dbReference type="Gene3D" id="3.60.10.10">
    <property type="entry name" value="Endonuclease/exonuclease/phosphatase"/>
    <property type="match status" value="1"/>
</dbReference>
<dbReference type="AlphaFoldDB" id="A0A9D4YTC2"/>
<dbReference type="InterPro" id="IPR036691">
    <property type="entry name" value="Endo/exonu/phosph_ase_sf"/>
</dbReference>
<name>A0A9D4YTC2_CHLVU</name>
<evidence type="ECO:0000259" key="1">
    <source>
        <dbReference type="PROSITE" id="PS50878"/>
    </source>
</evidence>
<evidence type="ECO:0000313" key="3">
    <source>
        <dbReference type="Proteomes" id="UP001055712"/>
    </source>
</evidence>
<reference evidence="2" key="1">
    <citation type="journal article" date="2019" name="Plant J.">
        <title>Chlorella vulgaris genome assembly and annotation reveals the molecular basis for metabolic acclimation to high light conditions.</title>
        <authorList>
            <person name="Cecchin M."/>
            <person name="Marcolungo L."/>
            <person name="Rossato M."/>
            <person name="Girolomoni L."/>
            <person name="Cosentino E."/>
            <person name="Cuine S."/>
            <person name="Li-Beisson Y."/>
            <person name="Delledonne M."/>
            <person name="Ballottari M."/>
        </authorList>
    </citation>
    <scope>NUCLEOTIDE SEQUENCE</scope>
    <source>
        <strain evidence="2">211/11P</strain>
    </source>
</reference>
<protein>
    <recommendedName>
        <fullName evidence="1">Reverse transcriptase domain-containing protein</fullName>
    </recommendedName>
</protein>
<dbReference type="CDD" id="cd01650">
    <property type="entry name" value="RT_nLTR_like"/>
    <property type="match status" value="1"/>
</dbReference>
<accession>A0A9D4YTC2</accession>
<keyword evidence="3" id="KW-1185">Reference proteome</keyword>
<dbReference type="PANTHER" id="PTHR47027:SF20">
    <property type="entry name" value="REVERSE TRANSCRIPTASE-LIKE PROTEIN WITH RNA-DIRECTED DNA POLYMERASE DOMAIN"/>
    <property type="match status" value="1"/>
</dbReference>
<gene>
    <name evidence="2" type="ORF">D9Q98_008211</name>
</gene>